<organism evidence="3">
    <name type="scientific">marine sediment metagenome</name>
    <dbReference type="NCBI Taxonomy" id="412755"/>
    <lineage>
        <taxon>unclassified sequences</taxon>
        <taxon>metagenomes</taxon>
        <taxon>ecological metagenomes</taxon>
    </lineage>
</organism>
<keyword evidence="2" id="KW-0472">Membrane</keyword>
<evidence type="ECO:0000313" key="3">
    <source>
        <dbReference type="EMBL" id="GAH78544.1"/>
    </source>
</evidence>
<keyword evidence="2" id="KW-1133">Transmembrane helix</keyword>
<dbReference type="PANTHER" id="PTHR36838">
    <property type="entry name" value="AUXIN EFFLUX CARRIER FAMILY PROTEIN"/>
    <property type="match status" value="1"/>
</dbReference>
<dbReference type="EMBL" id="BARU01043172">
    <property type="protein sequence ID" value="GAH78544.1"/>
    <property type="molecule type" value="Genomic_DNA"/>
</dbReference>
<reference evidence="3" key="1">
    <citation type="journal article" date="2014" name="Front. Microbiol.">
        <title>High frequency of phylogenetically diverse reductive dehalogenase-homologous genes in deep subseafloor sedimentary metagenomes.</title>
        <authorList>
            <person name="Kawai M."/>
            <person name="Futagami T."/>
            <person name="Toyoda A."/>
            <person name="Takaki Y."/>
            <person name="Nishi S."/>
            <person name="Hori S."/>
            <person name="Arai W."/>
            <person name="Tsubouchi T."/>
            <person name="Morono Y."/>
            <person name="Uchiyama I."/>
            <person name="Ito T."/>
            <person name="Fujiyama A."/>
            <person name="Inagaki F."/>
            <person name="Takami H."/>
        </authorList>
    </citation>
    <scope>NUCLEOTIDE SEQUENCE</scope>
    <source>
        <strain evidence="3">Expedition CK06-06</strain>
    </source>
</reference>
<feature type="transmembrane region" description="Helical" evidence="2">
    <location>
        <begin position="33"/>
        <end position="55"/>
    </location>
</feature>
<feature type="transmembrane region" description="Helical" evidence="2">
    <location>
        <begin position="143"/>
        <end position="164"/>
    </location>
</feature>
<feature type="transmembrane region" description="Helical" evidence="2">
    <location>
        <begin position="7"/>
        <end position="27"/>
    </location>
</feature>
<dbReference type="AlphaFoldDB" id="X1JJU0"/>
<gene>
    <name evidence="3" type="ORF">S03H2_66167</name>
</gene>
<name>X1JJU0_9ZZZZ</name>
<evidence type="ECO:0000256" key="1">
    <source>
        <dbReference type="ARBA" id="ARBA00022448"/>
    </source>
</evidence>
<dbReference type="PANTHER" id="PTHR36838:SF3">
    <property type="entry name" value="TRANSPORTER AUXIN EFFLUX CARRIER EC FAMILY"/>
    <property type="match status" value="1"/>
</dbReference>
<protein>
    <submittedName>
        <fullName evidence="3">Uncharacterized protein</fullName>
    </submittedName>
</protein>
<accession>X1JJU0</accession>
<feature type="transmembrane region" description="Helical" evidence="2">
    <location>
        <begin position="62"/>
        <end position="83"/>
    </location>
</feature>
<keyword evidence="1" id="KW-0813">Transport</keyword>
<feature type="non-terminal residue" evidence="3">
    <location>
        <position position="1"/>
    </location>
</feature>
<keyword evidence="2" id="KW-0812">Transmembrane</keyword>
<comment type="caution">
    <text evidence="3">The sequence shown here is derived from an EMBL/GenBank/DDBJ whole genome shotgun (WGS) entry which is preliminary data.</text>
</comment>
<sequence length="184" mass="20689">EENGKTIAKVVFNVTLPALILNVIISIEITPSLGLITLISILYCIPILVLAFTLFRNYPKEIKGLIFMAVIGFNVGHFAYPLIEGIWNEEGLKYIAMFDIGNAMVIFVICYVIGLIYSPKNDFQDKKELVKNILFKLLKSAPLMSYIIAIILNFLNIGFPIFVLDLLDVLSRANMALSFKPTFH</sequence>
<feature type="transmembrane region" description="Helical" evidence="2">
    <location>
        <begin position="95"/>
        <end position="117"/>
    </location>
</feature>
<proteinExistence type="predicted"/>
<evidence type="ECO:0000256" key="2">
    <source>
        <dbReference type="SAM" id="Phobius"/>
    </source>
</evidence>